<proteinExistence type="predicted"/>
<evidence type="ECO:0000313" key="1">
    <source>
        <dbReference type="EMBL" id="RXJ50788.1"/>
    </source>
</evidence>
<dbReference type="EMBL" id="SDDZ01000003">
    <property type="protein sequence ID" value="RXJ50788.1"/>
    <property type="molecule type" value="Genomic_DNA"/>
</dbReference>
<name>A0A4Q0XHD4_9FLAO</name>
<comment type="caution">
    <text evidence="1">The sequence shown here is derived from an EMBL/GenBank/DDBJ whole genome shotgun (WGS) entry which is preliminary data.</text>
</comment>
<sequence>MLLVPFLTLSQNSTEYGVFENAILTPNPAQVTQFEKGIAAHNKKYHVNGPYGVRVYWINNGPKTGSYVWVMGPFPWSSLDNRPAQKEGHDADWNTNVAQYTTSESGTQSYWRFQAELSRFPKNFTIKNMEVDYWDVKRGKMAEAKKLVEKVHKVYVDKSPDETYGIYTNEFPSTKEGRDLTIISFFDKSAWLGEDHGFVTKYETVYGKDSWGQFLKDWMAVTDGGETELWIFLPELSGISGAVDVETRN</sequence>
<gene>
    <name evidence="1" type="ORF">ESZ48_07600</name>
</gene>
<organism evidence="1 2">
    <name type="scientific">Gelidibacter gilvus</name>
    <dbReference type="NCBI Taxonomy" id="59602"/>
    <lineage>
        <taxon>Bacteria</taxon>
        <taxon>Pseudomonadati</taxon>
        <taxon>Bacteroidota</taxon>
        <taxon>Flavobacteriia</taxon>
        <taxon>Flavobacteriales</taxon>
        <taxon>Flavobacteriaceae</taxon>
        <taxon>Gelidibacter</taxon>
    </lineage>
</organism>
<dbReference type="Proteomes" id="UP000289792">
    <property type="component" value="Unassembled WGS sequence"/>
</dbReference>
<dbReference type="AlphaFoldDB" id="A0A4Q0XHD4"/>
<accession>A0A4Q0XHD4</accession>
<protein>
    <submittedName>
        <fullName evidence="1">Uncharacterized protein</fullName>
    </submittedName>
</protein>
<keyword evidence="2" id="KW-1185">Reference proteome</keyword>
<reference evidence="1 2" key="1">
    <citation type="submission" date="2019-01" db="EMBL/GenBank/DDBJ databases">
        <title>Genome sequence of the Antarctic species Gelidibacter gilvus ACAM 158(T).</title>
        <authorList>
            <person name="Bowman J.P."/>
        </authorList>
    </citation>
    <scope>NUCLEOTIDE SEQUENCE [LARGE SCALE GENOMIC DNA]</scope>
    <source>
        <strain evidence="1 2">IC158</strain>
    </source>
</reference>
<dbReference type="OrthoDB" id="659133at2"/>
<evidence type="ECO:0000313" key="2">
    <source>
        <dbReference type="Proteomes" id="UP000289792"/>
    </source>
</evidence>